<protein>
    <submittedName>
        <fullName evidence="2">Uncharacterized protein</fullName>
    </submittedName>
</protein>
<evidence type="ECO:0000313" key="2">
    <source>
        <dbReference type="EMBL" id="CAH3024468.1"/>
    </source>
</evidence>
<gene>
    <name evidence="2" type="ORF">PEVE_00022978</name>
</gene>
<accession>A0ABN8M7J5</accession>
<feature type="compositionally biased region" description="Basic residues" evidence="1">
    <location>
        <begin position="259"/>
        <end position="273"/>
    </location>
</feature>
<evidence type="ECO:0000256" key="1">
    <source>
        <dbReference type="SAM" id="MobiDB-lite"/>
    </source>
</evidence>
<feature type="region of interest" description="Disordered" evidence="1">
    <location>
        <begin position="1"/>
        <end position="29"/>
    </location>
</feature>
<reference evidence="2 3" key="1">
    <citation type="submission" date="2022-05" db="EMBL/GenBank/DDBJ databases">
        <authorList>
            <consortium name="Genoscope - CEA"/>
            <person name="William W."/>
        </authorList>
    </citation>
    <scope>NUCLEOTIDE SEQUENCE [LARGE SCALE GENOMIC DNA]</scope>
</reference>
<proteinExistence type="predicted"/>
<feature type="region of interest" description="Disordered" evidence="1">
    <location>
        <begin position="259"/>
        <end position="285"/>
    </location>
</feature>
<feature type="compositionally biased region" description="Basic and acidic residues" evidence="1">
    <location>
        <begin position="1"/>
        <end position="26"/>
    </location>
</feature>
<evidence type="ECO:0000313" key="3">
    <source>
        <dbReference type="Proteomes" id="UP001159427"/>
    </source>
</evidence>
<keyword evidence="3" id="KW-1185">Reference proteome</keyword>
<sequence>MREQRARERGERKVRGMQEAEKKSQEETAACSQHQREYYYSQCSLTSSRTQGIVGNIPWSQQDTFVDGGRPSTATYREHDGLADEFLSRHTQDKALYDSLYQSTSTDVSLLNGISAQGTSYTDGYVSHSDRRNPYFGDNQAKSQTGGEQSTGHRAQNPTLTLRNVNSAAGNENARDDLCEYMLNQSVSVSSPGFSSVTGIHSSARRQGAMLCAPSNAAMIGGEVLAQENAPVCEPVREPRSGGANNIRGASHEKIKRIKKDKKPLMVVHRKPRNSPLARVKEHPP</sequence>
<dbReference type="Proteomes" id="UP001159427">
    <property type="component" value="Unassembled WGS sequence"/>
</dbReference>
<name>A0ABN8M7J5_9CNID</name>
<feature type="region of interest" description="Disordered" evidence="1">
    <location>
        <begin position="125"/>
        <end position="158"/>
    </location>
</feature>
<dbReference type="EMBL" id="CALNXI010000305">
    <property type="protein sequence ID" value="CAH3024468.1"/>
    <property type="molecule type" value="Genomic_DNA"/>
</dbReference>
<organism evidence="2 3">
    <name type="scientific">Porites evermanni</name>
    <dbReference type="NCBI Taxonomy" id="104178"/>
    <lineage>
        <taxon>Eukaryota</taxon>
        <taxon>Metazoa</taxon>
        <taxon>Cnidaria</taxon>
        <taxon>Anthozoa</taxon>
        <taxon>Hexacorallia</taxon>
        <taxon>Scleractinia</taxon>
        <taxon>Fungiina</taxon>
        <taxon>Poritidae</taxon>
        <taxon>Porites</taxon>
    </lineage>
</organism>
<comment type="caution">
    <text evidence="2">The sequence shown here is derived from an EMBL/GenBank/DDBJ whole genome shotgun (WGS) entry which is preliminary data.</text>
</comment>
<feature type="compositionally biased region" description="Polar residues" evidence="1">
    <location>
        <begin position="140"/>
        <end position="158"/>
    </location>
</feature>